<dbReference type="EMBL" id="HG806319">
    <property type="protein sequence ID" value="CDW58354.1"/>
    <property type="molecule type" value="Genomic_DNA"/>
</dbReference>
<reference evidence="1" key="1">
    <citation type="submission" date="2014-01" db="EMBL/GenBank/DDBJ databases">
        <authorList>
            <person name="Aslett M."/>
        </authorList>
    </citation>
    <scope>NUCLEOTIDE SEQUENCE</scope>
</reference>
<reference evidence="1" key="2">
    <citation type="submission" date="2014-03" db="EMBL/GenBank/DDBJ databases">
        <title>The whipworm genome and dual-species transcriptomics of an intimate host-pathogen interaction.</title>
        <authorList>
            <person name="Foth B.J."/>
            <person name="Tsai I.J."/>
            <person name="Reid A.J."/>
            <person name="Bancroft A.J."/>
            <person name="Nichol S."/>
            <person name="Tracey A."/>
            <person name="Holroyd N."/>
            <person name="Cotton J.A."/>
            <person name="Stanley E.J."/>
            <person name="Zarowiecki M."/>
            <person name="Liu J.Z."/>
            <person name="Huckvale T."/>
            <person name="Cooper P.J."/>
            <person name="Grencis R.K."/>
            <person name="Berriman M."/>
        </authorList>
    </citation>
    <scope>NUCLEOTIDE SEQUENCE [LARGE SCALE GENOMIC DNA]</scope>
</reference>
<protein>
    <submittedName>
        <fullName evidence="1">Uncharacterized protein</fullName>
    </submittedName>
</protein>
<evidence type="ECO:0000313" key="1">
    <source>
        <dbReference type="EMBL" id="CDW58354.1"/>
    </source>
</evidence>
<proteinExistence type="predicted"/>
<dbReference type="AlphaFoldDB" id="A0A077ZES7"/>
<keyword evidence="2" id="KW-1185">Reference proteome</keyword>
<sequence>MPVASHRNDEKSTRALTSANICRGHIKAPAYNRVDEWIDNVIPTLESFTDQGALSPAALLQNYRLLSLLSHLMETQDRISSLSIAILRQLLTPRLRATVVPSIYIPNPYGQTLVNLRRSFGSVNRIIDTYVKNSLDIPPMKSSDRSDVDKFFYEVHGAINSLRAYCADADLSSRTTLQAVASIKDEQADAIYVDKKIIRISTTTSQSLGHR</sequence>
<gene>
    <name evidence="1" type="ORF">TTRE_0000666401</name>
</gene>
<organism evidence="1 2">
    <name type="scientific">Trichuris trichiura</name>
    <name type="common">Whipworm</name>
    <name type="synonym">Trichocephalus trichiurus</name>
    <dbReference type="NCBI Taxonomy" id="36087"/>
    <lineage>
        <taxon>Eukaryota</taxon>
        <taxon>Metazoa</taxon>
        <taxon>Ecdysozoa</taxon>
        <taxon>Nematoda</taxon>
        <taxon>Enoplea</taxon>
        <taxon>Dorylaimia</taxon>
        <taxon>Trichinellida</taxon>
        <taxon>Trichuridae</taxon>
        <taxon>Trichuris</taxon>
    </lineage>
</organism>
<evidence type="ECO:0000313" key="2">
    <source>
        <dbReference type="Proteomes" id="UP000030665"/>
    </source>
</evidence>
<accession>A0A077ZES7</accession>
<name>A0A077ZES7_TRITR</name>
<dbReference type="Proteomes" id="UP000030665">
    <property type="component" value="Unassembled WGS sequence"/>
</dbReference>